<sequence length="293" mass="32975">MSNGLPPVLYRCWSTKSAGDLRSRKNCSRNSSSTEISMVAHPPRSCRRRPTSSELSMSPIKRFLTKKMHEMLRLHSSPETDPRTKIYHAKDFAMGSGSSEEEANMFKNEYIFLWEVPDDNVIHTVSMDLVIARGFTLPGLHVGRPLPSSSDLRRAIVDHGNQLSLFERGYLCGTAACMFGVRAPVYDIALGVSCWGRGRPYIIDRATEEAIQDRMITVAEDLEEEGELEFLVSELSCLEDTHDEAIMEIGWELQNGHDVEDLQALLANEESKITGHRQKIAGRVEAVYQRLGF</sequence>
<reference evidence="2 3" key="1">
    <citation type="journal article" date="2014" name="BMC Genomics">
        <title>Genome sequencing of four Aureobasidium pullulans varieties: biotechnological potential, stress tolerance, and description of new species.</title>
        <authorList>
            <person name="Gostin Ar C."/>
            <person name="Ohm R.A."/>
            <person name="Kogej T."/>
            <person name="Sonjak S."/>
            <person name="Turk M."/>
            <person name="Zajc J."/>
            <person name="Zalar P."/>
            <person name="Grube M."/>
            <person name="Sun H."/>
            <person name="Han J."/>
            <person name="Sharma A."/>
            <person name="Chiniquy J."/>
            <person name="Ngan C.Y."/>
            <person name="Lipzen A."/>
            <person name="Barry K."/>
            <person name="Grigoriev I.V."/>
            <person name="Gunde-Cimerman N."/>
        </authorList>
    </citation>
    <scope>NUCLEOTIDE SEQUENCE [LARGE SCALE GENOMIC DNA]</scope>
    <source>
        <strain evidence="2 3">CBS 110374</strain>
    </source>
</reference>
<gene>
    <name evidence="2" type="ORF">M437DRAFT_70624</name>
</gene>
<accession>A0A074VFB6</accession>
<dbReference type="EMBL" id="KL584878">
    <property type="protein sequence ID" value="KEQ57654.1"/>
    <property type="molecule type" value="Genomic_DNA"/>
</dbReference>
<feature type="region of interest" description="Disordered" evidence="1">
    <location>
        <begin position="23"/>
        <end position="52"/>
    </location>
</feature>
<evidence type="ECO:0000313" key="2">
    <source>
        <dbReference type="EMBL" id="KEQ57654.1"/>
    </source>
</evidence>
<name>A0A074VFB6_AURM1</name>
<dbReference type="RefSeq" id="XP_040874678.1">
    <property type="nucleotide sequence ID" value="XM_041025510.1"/>
</dbReference>
<dbReference type="GeneID" id="63918883"/>
<protein>
    <submittedName>
        <fullName evidence="2">Uncharacterized protein</fullName>
    </submittedName>
</protein>
<organism evidence="2 3">
    <name type="scientific">Aureobasidium melanogenum (strain CBS 110374)</name>
    <name type="common">Aureobasidium pullulans var. melanogenum</name>
    <dbReference type="NCBI Taxonomy" id="1043003"/>
    <lineage>
        <taxon>Eukaryota</taxon>
        <taxon>Fungi</taxon>
        <taxon>Dikarya</taxon>
        <taxon>Ascomycota</taxon>
        <taxon>Pezizomycotina</taxon>
        <taxon>Dothideomycetes</taxon>
        <taxon>Dothideomycetidae</taxon>
        <taxon>Dothideales</taxon>
        <taxon>Saccotheciaceae</taxon>
        <taxon>Aureobasidium</taxon>
    </lineage>
</organism>
<dbReference type="Proteomes" id="UP000030672">
    <property type="component" value="Unassembled WGS sequence"/>
</dbReference>
<dbReference type="AlphaFoldDB" id="A0A074VFB6"/>
<keyword evidence="3" id="KW-1185">Reference proteome</keyword>
<evidence type="ECO:0000313" key="3">
    <source>
        <dbReference type="Proteomes" id="UP000030672"/>
    </source>
</evidence>
<dbReference type="HOGENOM" id="CLU_949889_0_0_1"/>
<evidence type="ECO:0000256" key="1">
    <source>
        <dbReference type="SAM" id="MobiDB-lite"/>
    </source>
</evidence>
<proteinExistence type="predicted"/>